<dbReference type="AlphaFoldDB" id="A0A917DLG0"/>
<dbReference type="Pfam" id="PF06067">
    <property type="entry name" value="DUF932"/>
    <property type="match status" value="1"/>
</dbReference>
<evidence type="ECO:0008006" key="3">
    <source>
        <dbReference type="Google" id="ProtNLM"/>
    </source>
</evidence>
<gene>
    <name evidence="1" type="ORF">GCM10011514_07320</name>
</gene>
<name>A0A917DLG0_9BACT</name>
<dbReference type="InterPro" id="IPR026325">
    <property type="entry name" value="DUF932"/>
</dbReference>
<dbReference type="RefSeq" id="WP_188764659.1">
    <property type="nucleotide sequence ID" value="NZ_BMKK01000001.1"/>
</dbReference>
<evidence type="ECO:0000313" key="2">
    <source>
        <dbReference type="Proteomes" id="UP000609064"/>
    </source>
</evidence>
<reference evidence="1" key="2">
    <citation type="submission" date="2020-09" db="EMBL/GenBank/DDBJ databases">
        <authorList>
            <person name="Sun Q."/>
            <person name="Zhou Y."/>
        </authorList>
    </citation>
    <scope>NUCLEOTIDE SEQUENCE</scope>
    <source>
        <strain evidence="1">CGMCC 1.15958</strain>
    </source>
</reference>
<accession>A0A917DLG0</accession>
<reference evidence="1" key="1">
    <citation type="journal article" date="2014" name="Int. J. Syst. Evol. Microbiol.">
        <title>Complete genome sequence of Corynebacterium casei LMG S-19264T (=DSM 44701T), isolated from a smear-ripened cheese.</title>
        <authorList>
            <consortium name="US DOE Joint Genome Institute (JGI-PGF)"/>
            <person name="Walter F."/>
            <person name="Albersmeier A."/>
            <person name="Kalinowski J."/>
            <person name="Ruckert C."/>
        </authorList>
    </citation>
    <scope>NUCLEOTIDE SEQUENCE</scope>
    <source>
        <strain evidence="1">CGMCC 1.15958</strain>
    </source>
</reference>
<proteinExistence type="predicted"/>
<protein>
    <recommendedName>
        <fullName evidence="3">DUF932 domain-containing protein</fullName>
    </recommendedName>
</protein>
<evidence type="ECO:0000313" key="1">
    <source>
        <dbReference type="EMBL" id="GGD45854.1"/>
    </source>
</evidence>
<dbReference type="EMBL" id="BMKK01000001">
    <property type="protein sequence ID" value="GGD45854.1"/>
    <property type="molecule type" value="Genomic_DNA"/>
</dbReference>
<keyword evidence="2" id="KW-1185">Reference proteome</keyword>
<comment type="caution">
    <text evidence="1">The sequence shown here is derived from an EMBL/GenBank/DDBJ whole genome shotgun (WGS) entry which is preliminary data.</text>
</comment>
<organism evidence="1 2">
    <name type="scientific">Emticicia aquatilis</name>
    <dbReference type="NCBI Taxonomy" id="1537369"/>
    <lineage>
        <taxon>Bacteria</taxon>
        <taxon>Pseudomonadati</taxon>
        <taxon>Bacteroidota</taxon>
        <taxon>Cytophagia</taxon>
        <taxon>Cytophagales</taxon>
        <taxon>Leadbetterellaceae</taxon>
        <taxon>Emticicia</taxon>
    </lineage>
</organism>
<dbReference type="Proteomes" id="UP000609064">
    <property type="component" value="Unassembled WGS sequence"/>
</dbReference>
<sequence length="275" mass="31794">MKPTQNTISWEIEQKPIYSNNSQLRNYQAIFRNDNGQLLNVAKTSYTPTPNQRFVEVVEKMQEITGFPLQTYDEFEGGKKVLAFLECTEAIKVYGYDFKDYMIIGNSHDSSTGFFMGNSSKMIRCSNRFSKIFRQLQVHHTKNHDGKIDGLLRYFETYMRERKELYIKMARMHTAKIDSSIKKALVERLTRMNEEEKLGIAELSPRKRNLIDNINASIERECLDLGDTAFGLLQGITHHTTHVRKNKEEVFGNVLGGAARINEEAFRFCEQLIAA</sequence>